<reference evidence="11" key="1">
    <citation type="submission" date="2016-10" db="EMBL/GenBank/DDBJ databases">
        <authorList>
            <person name="Varghese N."/>
            <person name="Submissions S."/>
        </authorList>
    </citation>
    <scope>NUCLEOTIDE SEQUENCE [LARGE SCALE GENOMIC DNA]</scope>
    <source>
        <strain evidence="11">CGMCC 1.7666</strain>
    </source>
</reference>
<gene>
    <name evidence="10" type="ORF">SAMN02927923_00157</name>
</gene>
<feature type="transmembrane region" description="Helical" evidence="9">
    <location>
        <begin position="90"/>
        <end position="109"/>
    </location>
</feature>
<dbReference type="Pfam" id="PF02028">
    <property type="entry name" value="BCCT"/>
    <property type="match status" value="1"/>
</dbReference>
<dbReference type="NCBIfam" id="TIGR00842">
    <property type="entry name" value="bcct"/>
    <property type="match status" value="1"/>
</dbReference>
<evidence type="ECO:0000256" key="8">
    <source>
        <dbReference type="SAM" id="MobiDB-lite"/>
    </source>
</evidence>
<keyword evidence="11" id="KW-1185">Reference proteome</keyword>
<feature type="transmembrane region" description="Helical" evidence="9">
    <location>
        <begin position="470"/>
        <end position="488"/>
    </location>
</feature>
<feature type="region of interest" description="Disordered" evidence="8">
    <location>
        <begin position="653"/>
        <end position="672"/>
    </location>
</feature>
<keyword evidence="4" id="KW-1003">Cell membrane</keyword>
<name>A0A1G5B8B7_9HYPH</name>
<feature type="transmembrane region" description="Helical" evidence="9">
    <location>
        <begin position="314"/>
        <end position="331"/>
    </location>
</feature>
<feature type="transmembrane region" description="Helical" evidence="9">
    <location>
        <begin position="12"/>
        <end position="29"/>
    </location>
</feature>
<feature type="transmembrane region" description="Helical" evidence="9">
    <location>
        <begin position="396"/>
        <end position="416"/>
    </location>
</feature>
<protein>
    <submittedName>
        <fullName evidence="10">Choline/glycine/proline betaine transport protein</fullName>
    </submittedName>
</protein>
<dbReference type="InterPro" id="IPR018093">
    <property type="entry name" value="BCCT_CS"/>
</dbReference>
<dbReference type="OrthoDB" id="9775735at2"/>
<feature type="transmembrane region" description="Helical" evidence="9">
    <location>
        <begin position="49"/>
        <end position="69"/>
    </location>
</feature>
<evidence type="ECO:0000313" key="11">
    <source>
        <dbReference type="Proteomes" id="UP000199569"/>
    </source>
</evidence>
<feature type="transmembrane region" description="Helical" evidence="9">
    <location>
        <begin position="137"/>
        <end position="160"/>
    </location>
</feature>
<dbReference type="GO" id="GO:0005886">
    <property type="term" value="C:plasma membrane"/>
    <property type="evidence" value="ECO:0007669"/>
    <property type="project" value="UniProtKB-SubCell"/>
</dbReference>
<keyword evidence="7 9" id="KW-0472">Membrane</keyword>
<comment type="subcellular location">
    <subcellularLocation>
        <location evidence="1">Cell membrane</location>
        <topology evidence="1">Multi-pass membrane protein</topology>
    </subcellularLocation>
</comment>
<dbReference type="EMBL" id="FMVJ01000002">
    <property type="protein sequence ID" value="SCX86337.1"/>
    <property type="molecule type" value="Genomic_DNA"/>
</dbReference>
<accession>A0A1G5B8B7</accession>
<evidence type="ECO:0000313" key="10">
    <source>
        <dbReference type="EMBL" id="SCX86337.1"/>
    </source>
</evidence>
<comment type="similarity">
    <text evidence="2">Belongs to the BCCT transporter (TC 2.A.15) family.</text>
</comment>
<dbReference type="GO" id="GO:0022857">
    <property type="term" value="F:transmembrane transporter activity"/>
    <property type="evidence" value="ECO:0007669"/>
    <property type="project" value="InterPro"/>
</dbReference>
<organism evidence="10 11">
    <name type="scientific">Microvirga guangxiensis</name>
    <dbReference type="NCBI Taxonomy" id="549386"/>
    <lineage>
        <taxon>Bacteria</taxon>
        <taxon>Pseudomonadati</taxon>
        <taxon>Pseudomonadota</taxon>
        <taxon>Alphaproteobacteria</taxon>
        <taxon>Hyphomicrobiales</taxon>
        <taxon>Methylobacteriaceae</taxon>
        <taxon>Microvirga</taxon>
    </lineage>
</organism>
<proteinExistence type="inferred from homology"/>
<sequence>MFKRFIINPPVFFGAVAVIGLFLAVGVVLPDRAGEVFKDLQAAILSGFGWLYLLAVGIFLATVLLLCLGRYGRLKLGPDESTPDFKFTSWIAMLFAAGMGIGLMFYAVGEPMTHFMAPPTVEPRSIAAMREAMAVTFFHWGIHAWAIYAVVGLSLAYFGYRYNLPLTIRSGLYPLLKERINGPIGHAVDIFAIVGTIFGIATSLGVGVSQINAGLNYLLGIPIGPEVQIPLIAVIMAMAMVSVITGLDKGVRILSEINLVVAILLMIYVLVVGPTALLFRDFVQNLGLYLDTLLLRTFNIYAYEPTPWIDAWTLFYWAWWISWSPFVGMFIARISRGRTVREFVTAVLFIPAGFTFFWMTVFGNTAMFVDTGVAAGALGTAVANDVSVGLFKFFEYLPLSALTSALAIVLVGIFFITSADSGSLVVDSIAAGGETETTIGQRVFWCILQAVVAGSLLLAGGLGALQSATIASALPFALVMLALVWSLLTGMRADLAQQQAHIASPHTPVAQPAAGLTWQQRLALILHSPTEAEVDGFIATQVRPALQEVARELNARGRPSQVIEDGGGIAMRSPAEGVRDFIYGVSRSAQPMATLSPLDTGKPEYRYEARTYFSSGGRGYDIMGMSRDQIISDVLVQFERYLVLVQSPATQLVQGAPEHEPDPPPPRAGEAL</sequence>
<evidence type="ECO:0000256" key="3">
    <source>
        <dbReference type="ARBA" id="ARBA00022448"/>
    </source>
</evidence>
<dbReference type="PANTHER" id="PTHR30047:SF7">
    <property type="entry name" value="HIGH-AFFINITY CHOLINE TRANSPORT PROTEIN"/>
    <property type="match status" value="1"/>
</dbReference>
<dbReference type="Proteomes" id="UP000199569">
    <property type="component" value="Unassembled WGS sequence"/>
</dbReference>
<feature type="transmembrane region" description="Helical" evidence="9">
    <location>
        <begin position="187"/>
        <end position="207"/>
    </location>
</feature>
<evidence type="ECO:0000256" key="4">
    <source>
        <dbReference type="ARBA" id="ARBA00022475"/>
    </source>
</evidence>
<keyword evidence="5 9" id="KW-0812">Transmembrane</keyword>
<evidence type="ECO:0000256" key="9">
    <source>
        <dbReference type="SAM" id="Phobius"/>
    </source>
</evidence>
<dbReference type="PROSITE" id="PS01303">
    <property type="entry name" value="BCCT"/>
    <property type="match status" value="1"/>
</dbReference>
<feature type="compositionally biased region" description="Pro residues" evidence="8">
    <location>
        <begin position="663"/>
        <end position="672"/>
    </location>
</feature>
<dbReference type="AlphaFoldDB" id="A0A1G5B8B7"/>
<evidence type="ECO:0000256" key="5">
    <source>
        <dbReference type="ARBA" id="ARBA00022692"/>
    </source>
</evidence>
<keyword evidence="3" id="KW-0813">Transport</keyword>
<feature type="transmembrane region" description="Helical" evidence="9">
    <location>
        <begin position="227"/>
        <end position="247"/>
    </location>
</feature>
<evidence type="ECO:0000256" key="1">
    <source>
        <dbReference type="ARBA" id="ARBA00004651"/>
    </source>
</evidence>
<keyword evidence="6 9" id="KW-1133">Transmembrane helix</keyword>
<dbReference type="STRING" id="549386.SAMN02927923_00157"/>
<dbReference type="InterPro" id="IPR000060">
    <property type="entry name" value="BCCT_transptr"/>
</dbReference>
<evidence type="ECO:0000256" key="6">
    <source>
        <dbReference type="ARBA" id="ARBA00022989"/>
    </source>
</evidence>
<evidence type="ECO:0000256" key="7">
    <source>
        <dbReference type="ARBA" id="ARBA00023136"/>
    </source>
</evidence>
<feature type="transmembrane region" description="Helical" evidence="9">
    <location>
        <begin position="443"/>
        <end position="464"/>
    </location>
</feature>
<dbReference type="PANTHER" id="PTHR30047">
    <property type="entry name" value="HIGH-AFFINITY CHOLINE TRANSPORT PROTEIN-RELATED"/>
    <property type="match status" value="1"/>
</dbReference>
<feature type="transmembrane region" description="Helical" evidence="9">
    <location>
        <begin position="343"/>
        <end position="361"/>
    </location>
</feature>
<dbReference type="RefSeq" id="WP_091128224.1">
    <property type="nucleotide sequence ID" value="NZ_FMVJ01000002.1"/>
</dbReference>
<feature type="transmembrane region" description="Helical" evidence="9">
    <location>
        <begin position="259"/>
        <end position="279"/>
    </location>
</feature>
<evidence type="ECO:0000256" key="2">
    <source>
        <dbReference type="ARBA" id="ARBA00005658"/>
    </source>
</evidence>